<dbReference type="PROSITE" id="PS00134">
    <property type="entry name" value="TRYPSIN_HIS"/>
    <property type="match status" value="1"/>
</dbReference>
<organism evidence="11">
    <name type="scientific">Aureococcus anophagefferens</name>
    <name type="common">Harmful bloom alga</name>
    <dbReference type="NCBI Taxonomy" id="44056"/>
    <lineage>
        <taxon>Eukaryota</taxon>
        <taxon>Sar</taxon>
        <taxon>Stramenopiles</taxon>
        <taxon>Ochrophyta</taxon>
        <taxon>Pelagophyceae</taxon>
        <taxon>Pelagomonadales</taxon>
        <taxon>Pelagomonadaceae</taxon>
        <taxon>Aureococcus</taxon>
    </lineage>
</organism>
<name>F0YKH5_AURAN</name>
<evidence type="ECO:0000256" key="3">
    <source>
        <dbReference type="ARBA" id="ARBA00022801"/>
    </source>
</evidence>
<evidence type="ECO:0000256" key="1">
    <source>
        <dbReference type="ARBA" id="ARBA00007664"/>
    </source>
</evidence>
<sequence length="595" mass="63801">MSSPRIIIIALALATGAAARIIVGGEESKPYSRTHVVSLIDKFDDHNCGGSLLDGGQVVLTAAHCFFSREGNLLPNVARVYSAGVHLHDYTKLDHVCSKIIEVEKVLIHPDYDTWTSENDVALMFLSEPAPCAADGRTKTVTLDRSDSFDPYVGEKLMVAGWGATNKQGSKYPNKLHEVALDFIDTDACASKWGPGYISPDVMLCAWDPNEEKDSCFADSGGPLFVDTADGGVTEIGIVSFGPPTCAASKPGVYARVSHFADWIDENAFVTEGGGSLSEVESGTCASSWTTGDEGCHETQIDCPPTPCDGDAGGPWCVDVGGTSWFYCAPEPVTTTTTTAAPFLTQIESGTCLPFWTTGNEGCRETQIDCPPTPCDGDAGGPWCVDVGGTSWFYCAPEPVTTTTEVPHYGQIDFDSGTCASAWNTGDEGCETVTQVGCPAAPCDHDPNGAWCVDVGGASWFYCTPESEEFLEKIGRRGRGVLVLLHAPRGGDDDGEALLSGDVLRANVRSLGRGGRRYVRRTRDALLGLRLRGLRVPQRHTVVLSGDVLRGNVRSLGRGGRRHVRRTRDALLGLRLRGLRVPQRHTDVDGPVRRL</sequence>
<dbReference type="GO" id="GO:0006508">
    <property type="term" value="P:proteolysis"/>
    <property type="evidence" value="ECO:0007669"/>
    <property type="project" value="UniProtKB-KW"/>
</dbReference>
<dbReference type="SUPFAM" id="SSF50494">
    <property type="entry name" value="Trypsin-like serine proteases"/>
    <property type="match status" value="1"/>
</dbReference>
<evidence type="ECO:0000256" key="4">
    <source>
        <dbReference type="ARBA" id="ARBA00022825"/>
    </source>
</evidence>
<evidence type="ECO:0000313" key="10">
    <source>
        <dbReference type="EMBL" id="EGB04396.1"/>
    </source>
</evidence>
<feature type="chain" id="PRO_5003263104" description="Peptidase S1 domain-containing protein" evidence="8">
    <location>
        <begin position="20"/>
        <end position="595"/>
    </location>
</feature>
<dbReference type="PRINTS" id="PR00722">
    <property type="entry name" value="CHYMOTRYPSIN"/>
</dbReference>
<evidence type="ECO:0000313" key="11">
    <source>
        <dbReference type="Proteomes" id="UP000002729"/>
    </source>
</evidence>
<dbReference type="CDD" id="cd00190">
    <property type="entry name" value="Tryp_SPc"/>
    <property type="match status" value="1"/>
</dbReference>
<keyword evidence="7" id="KW-0325">Glycoprotein</keyword>
<keyword evidence="11" id="KW-1185">Reference proteome</keyword>
<dbReference type="FunFam" id="2.40.10.10:FF:000036">
    <property type="entry name" value="Trypsin beta"/>
    <property type="match status" value="1"/>
</dbReference>
<evidence type="ECO:0000256" key="6">
    <source>
        <dbReference type="ARBA" id="ARBA00023157"/>
    </source>
</evidence>
<accession>F0YKH5</accession>
<evidence type="ECO:0000259" key="9">
    <source>
        <dbReference type="PROSITE" id="PS50240"/>
    </source>
</evidence>
<comment type="similarity">
    <text evidence="1">Belongs to the peptidase S1 family.</text>
</comment>
<feature type="signal peptide" evidence="8">
    <location>
        <begin position="1"/>
        <end position="19"/>
    </location>
</feature>
<protein>
    <recommendedName>
        <fullName evidence="9">Peptidase S1 domain-containing protein</fullName>
    </recommendedName>
</protein>
<dbReference type="PANTHER" id="PTHR24276">
    <property type="entry name" value="POLYSERASE-RELATED"/>
    <property type="match status" value="1"/>
</dbReference>
<evidence type="ECO:0000256" key="2">
    <source>
        <dbReference type="ARBA" id="ARBA00022670"/>
    </source>
</evidence>
<dbReference type="AlphaFoldDB" id="F0YKH5"/>
<dbReference type="Proteomes" id="UP000002729">
    <property type="component" value="Unassembled WGS sequence"/>
</dbReference>
<dbReference type="EMBL" id="GL833152">
    <property type="protein sequence ID" value="EGB04396.1"/>
    <property type="molecule type" value="Genomic_DNA"/>
</dbReference>
<dbReference type="SMART" id="SM00020">
    <property type="entry name" value="Tryp_SPc"/>
    <property type="match status" value="1"/>
</dbReference>
<evidence type="ECO:0000256" key="7">
    <source>
        <dbReference type="ARBA" id="ARBA00023180"/>
    </source>
</evidence>
<dbReference type="eggNOG" id="KOG3627">
    <property type="taxonomic scope" value="Eukaryota"/>
</dbReference>
<dbReference type="Pfam" id="PF00089">
    <property type="entry name" value="Trypsin"/>
    <property type="match status" value="1"/>
</dbReference>
<keyword evidence="8" id="KW-0732">Signal</keyword>
<dbReference type="Gene3D" id="2.40.10.10">
    <property type="entry name" value="Trypsin-like serine proteases"/>
    <property type="match status" value="1"/>
</dbReference>
<dbReference type="OrthoDB" id="104223at2759"/>
<dbReference type="GO" id="GO:0004252">
    <property type="term" value="F:serine-type endopeptidase activity"/>
    <property type="evidence" value="ECO:0007669"/>
    <property type="project" value="InterPro"/>
</dbReference>
<evidence type="ECO:0000256" key="5">
    <source>
        <dbReference type="ARBA" id="ARBA00023026"/>
    </source>
</evidence>
<reference evidence="10 11" key="1">
    <citation type="journal article" date="2011" name="Proc. Natl. Acad. Sci. U.S.A.">
        <title>Niche of harmful alga Aureococcus anophagefferens revealed through ecogenomics.</title>
        <authorList>
            <person name="Gobler C.J."/>
            <person name="Berry D.L."/>
            <person name="Dyhrman S.T."/>
            <person name="Wilhelm S.W."/>
            <person name="Salamov A."/>
            <person name="Lobanov A.V."/>
            <person name="Zhang Y."/>
            <person name="Collier J.L."/>
            <person name="Wurch L.L."/>
            <person name="Kustka A.B."/>
            <person name="Dill B.D."/>
            <person name="Shah M."/>
            <person name="VerBerkmoes N.C."/>
            <person name="Kuo A."/>
            <person name="Terry A."/>
            <person name="Pangilinan J."/>
            <person name="Lindquist E.A."/>
            <person name="Lucas S."/>
            <person name="Paulsen I.T."/>
            <person name="Hattenrath-Lehmann T.K."/>
            <person name="Talmage S.C."/>
            <person name="Walker E.A."/>
            <person name="Koch F."/>
            <person name="Burson A.M."/>
            <person name="Marcoval M.A."/>
            <person name="Tang Y.Z."/>
            <person name="Lecleir G.R."/>
            <person name="Coyne K.J."/>
            <person name="Berg G.M."/>
            <person name="Bertrand E.M."/>
            <person name="Saito M.A."/>
            <person name="Gladyshev V.N."/>
            <person name="Grigoriev I.V."/>
        </authorList>
    </citation>
    <scope>NUCLEOTIDE SEQUENCE [LARGE SCALE GENOMIC DNA]</scope>
    <source>
        <strain evidence="11">CCMP 1984</strain>
    </source>
</reference>
<keyword evidence="5" id="KW-0843">Virulence</keyword>
<evidence type="ECO:0000256" key="8">
    <source>
        <dbReference type="SAM" id="SignalP"/>
    </source>
</evidence>
<dbReference type="InterPro" id="IPR009003">
    <property type="entry name" value="Peptidase_S1_PA"/>
</dbReference>
<dbReference type="InterPro" id="IPR001254">
    <property type="entry name" value="Trypsin_dom"/>
</dbReference>
<dbReference type="InParanoid" id="F0YKH5"/>
<keyword evidence="4" id="KW-0720">Serine protease</keyword>
<dbReference type="RefSeq" id="XP_009040953.1">
    <property type="nucleotide sequence ID" value="XM_009042705.1"/>
</dbReference>
<dbReference type="InterPro" id="IPR001314">
    <property type="entry name" value="Peptidase_S1A"/>
</dbReference>
<keyword evidence="3" id="KW-0378">Hydrolase</keyword>
<dbReference type="KEGG" id="aaf:AURANDRAFT_55219"/>
<gene>
    <name evidence="10" type="ORF">AURANDRAFT_55219</name>
</gene>
<feature type="domain" description="Peptidase S1" evidence="9">
    <location>
        <begin position="22"/>
        <end position="269"/>
    </location>
</feature>
<dbReference type="InterPro" id="IPR043504">
    <property type="entry name" value="Peptidase_S1_PA_chymotrypsin"/>
</dbReference>
<keyword evidence="6" id="KW-1015">Disulfide bond</keyword>
<dbReference type="PANTHER" id="PTHR24276:SF98">
    <property type="entry name" value="FI18310P1-RELATED"/>
    <property type="match status" value="1"/>
</dbReference>
<dbReference type="InterPro" id="IPR050430">
    <property type="entry name" value="Peptidase_S1"/>
</dbReference>
<proteinExistence type="inferred from homology"/>
<dbReference type="PROSITE" id="PS50240">
    <property type="entry name" value="TRYPSIN_DOM"/>
    <property type="match status" value="1"/>
</dbReference>
<keyword evidence="2" id="KW-0645">Protease</keyword>
<dbReference type="InterPro" id="IPR018114">
    <property type="entry name" value="TRYPSIN_HIS"/>
</dbReference>
<dbReference type="GeneID" id="20222496"/>